<dbReference type="Pfam" id="PF00308">
    <property type="entry name" value="Bac_DnaA"/>
    <property type="match status" value="1"/>
</dbReference>
<dbReference type="InterPro" id="IPR003593">
    <property type="entry name" value="AAA+_ATPase"/>
</dbReference>
<dbReference type="PRINTS" id="PR00051">
    <property type="entry name" value="DNAA"/>
</dbReference>
<dbReference type="GO" id="GO:0006270">
    <property type="term" value="P:DNA replication initiation"/>
    <property type="evidence" value="ECO:0007669"/>
    <property type="project" value="UniProtKB-UniRule"/>
</dbReference>
<feature type="domain" description="AAA+ ATPase" evidence="12">
    <location>
        <begin position="140"/>
        <end position="271"/>
    </location>
</feature>
<dbReference type="GO" id="GO:0003688">
    <property type="term" value="F:DNA replication origin binding"/>
    <property type="evidence" value="ECO:0007669"/>
    <property type="project" value="UniProtKB-UniRule"/>
</dbReference>
<dbReference type="SUPFAM" id="SSF48295">
    <property type="entry name" value="TrpR-like"/>
    <property type="match status" value="1"/>
</dbReference>
<dbReference type="EMBL" id="BJCC01000002">
    <property type="protein sequence ID" value="GCF92393.1"/>
    <property type="molecule type" value="Genomic_DNA"/>
</dbReference>
<feature type="region of interest" description="Domain IV, binds dsDNA" evidence="8">
    <location>
        <begin position="324"/>
        <end position="443"/>
    </location>
</feature>
<name>A0A4P5PFX4_9ENTE</name>
<dbReference type="CDD" id="cd00009">
    <property type="entry name" value="AAA"/>
    <property type="match status" value="1"/>
</dbReference>
<dbReference type="GO" id="GO:0005886">
    <property type="term" value="C:plasma membrane"/>
    <property type="evidence" value="ECO:0007669"/>
    <property type="project" value="TreeGrafter"/>
</dbReference>
<gene>
    <name evidence="8 14" type="primary">dnaA</name>
    <name evidence="14" type="ORF">NRIC_02840</name>
</gene>
<feature type="region of interest" description="Domain III, AAA+ region" evidence="8">
    <location>
        <begin position="107"/>
        <end position="323"/>
    </location>
</feature>
<dbReference type="CDD" id="cd06571">
    <property type="entry name" value="Bac_DnaA_C"/>
    <property type="match status" value="1"/>
</dbReference>
<evidence type="ECO:0000259" key="12">
    <source>
        <dbReference type="SMART" id="SM00382"/>
    </source>
</evidence>
<proteinExistence type="inferred from homology"/>
<evidence type="ECO:0000313" key="14">
    <source>
        <dbReference type="EMBL" id="GCF92393.1"/>
    </source>
</evidence>
<dbReference type="HAMAP" id="MF_00377">
    <property type="entry name" value="DnaA_bact"/>
    <property type="match status" value="1"/>
</dbReference>
<evidence type="ECO:0000313" key="15">
    <source>
        <dbReference type="Proteomes" id="UP000290567"/>
    </source>
</evidence>
<dbReference type="InterPro" id="IPR010921">
    <property type="entry name" value="Trp_repressor/repl_initiator"/>
</dbReference>
<evidence type="ECO:0000256" key="9">
    <source>
        <dbReference type="NCBIfam" id="TIGR00362"/>
    </source>
</evidence>
<dbReference type="Pfam" id="PF08299">
    <property type="entry name" value="Bac_DnaA_C"/>
    <property type="match status" value="1"/>
</dbReference>
<feature type="region of interest" description="Domain I, interacts with DnaA modulators" evidence="8">
    <location>
        <begin position="1"/>
        <end position="85"/>
    </location>
</feature>
<dbReference type="NCBIfam" id="TIGR00362">
    <property type="entry name" value="DnaA"/>
    <property type="match status" value="1"/>
</dbReference>
<sequence>MTSLDDIWDELKESYRHELAPASYDAWVDTAKPLAFNNNQLTIEVTSDLHKKYWEKKLAAKIVEIGFKITGEEISPFFVTPEETVSAPAPVIEKNSLPTGTITRKAMLNPKYTFDTFVIGKGNQMAHAAALVVAEEPGSIYNPLFFYGGVGLGKTHLMHAIGHQMLTINPDAKVKYVSSETFANDFINAIKNKRSEEFRQEYRKVDLLLVDDIQFFAEKEATQEEFFHTFENLYNDNKQIVLTSDRLPNEIPKLQERLVSRFAWGLSVDITPPDLETRTAILRKKAQAENLEIPDDTLSYIAGQIDSNIRELEGALVRVQAFATMNNADITTSIAADALKSLKGTTMTQLSIAQIQEEVAKYYHIHVKDLKGKKRVKSIVVPRQIAMYLSREMTDSSLPKIGAEFGGKDHTTVIHAHEKIDQLIKNDSSMQQEVSEIRNFLLN</sequence>
<dbReference type="PANTHER" id="PTHR30050:SF2">
    <property type="entry name" value="CHROMOSOMAL REPLICATION INITIATOR PROTEIN DNAA"/>
    <property type="match status" value="1"/>
</dbReference>
<dbReference type="InterPro" id="IPR018312">
    <property type="entry name" value="Chromosome_initiator_DnaA_CS"/>
</dbReference>
<dbReference type="Gene3D" id="1.10.8.60">
    <property type="match status" value="1"/>
</dbReference>
<dbReference type="OrthoDB" id="9807019at2"/>
<feature type="domain" description="Chromosomal replication initiator DnaA C-terminal" evidence="13">
    <location>
        <begin position="351"/>
        <end position="420"/>
    </location>
</feature>
<dbReference type="PROSITE" id="PS01008">
    <property type="entry name" value="DNAA"/>
    <property type="match status" value="1"/>
</dbReference>
<dbReference type="AlphaFoldDB" id="A0A4P5PFX4"/>
<comment type="subunit">
    <text evidence="8">Oligomerizes as a right-handed, spiral filament on DNA at oriC.</text>
</comment>
<reference evidence="15" key="1">
    <citation type="submission" date="2019-02" db="EMBL/GenBank/DDBJ databases">
        <title>Draft genome sequence of Enterococcus sp. Gos25-1.</title>
        <authorList>
            <person name="Tanaka N."/>
            <person name="Shiwa Y."/>
            <person name="Fujita N."/>
        </authorList>
    </citation>
    <scope>NUCLEOTIDE SEQUENCE [LARGE SCALE GENOMIC DNA]</scope>
    <source>
        <strain evidence="15">Gos25-1</strain>
    </source>
</reference>
<dbReference type="SMART" id="SM00382">
    <property type="entry name" value="AAA"/>
    <property type="match status" value="1"/>
</dbReference>
<evidence type="ECO:0000256" key="4">
    <source>
        <dbReference type="ARBA" id="ARBA00022741"/>
    </source>
</evidence>
<comment type="caution">
    <text evidence="14">The sequence shown here is derived from an EMBL/GenBank/DDBJ whole genome shotgun (WGS) entry which is preliminary data.</text>
</comment>
<keyword evidence="5 8" id="KW-0067">ATP-binding</keyword>
<evidence type="ECO:0000256" key="7">
    <source>
        <dbReference type="ARBA" id="ARBA00023125"/>
    </source>
</evidence>
<dbReference type="Gene3D" id="3.30.300.180">
    <property type="match status" value="1"/>
</dbReference>
<dbReference type="Gene3D" id="3.40.50.300">
    <property type="entry name" value="P-loop containing nucleotide triphosphate hydrolases"/>
    <property type="match status" value="1"/>
</dbReference>
<feature type="binding site" evidence="8">
    <location>
        <position position="155"/>
    </location>
    <ligand>
        <name>ATP</name>
        <dbReference type="ChEBI" id="CHEBI:30616"/>
    </ligand>
</feature>
<evidence type="ECO:0000256" key="11">
    <source>
        <dbReference type="RuleBase" id="RU004227"/>
    </source>
</evidence>
<evidence type="ECO:0000256" key="10">
    <source>
        <dbReference type="RuleBase" id="RU000577"/>
    </source>
</evidence>
<keyword evidence="4 8" id="KW-0547">Nucleotide-binding</keyword>
<dbReference type="InterPro" id="IPR013159">
    <property type="entry name" value="DnaA_C"/>
</dbReference>
<dbReference type="PANTHER" id="PTHR30050">
    <property type="entry name" value="CHROMOSOMAL REPLICATION INITIATOR PROTEIN DNAA"/>
    <property type="match status" value="1"/>
</dbReference>
<evidence type="ECO:0000256" key="3">
    <source>
        <dbReference type="ARBA" id="ARBA00022705"/>
    </source>
</evidence>
<dbReference type="RefSeq" id="WP_146620908.1">
    <property type="nucleotide sequence ID" value="NZ_BJCC01000002.1"/>
</dbReference>
<comment type="subcellular location">
    <subcellularLocation>
        <location evidence="8">Cytoplasm</location>
    </subcellularLocation>
</comment>
<evidence type="ECO:0000259" key="13">
    <source>
        <dbReference type="SMART" id="SM00760"/>
    </source>
</evidence>
<feature type="binding site" evidence="8">
    <location>
        <position position="151"/>
    </location>
    <ligand>
        <name>ATP</name>
        <dbReference type="ChEBI" id="CHEBI:30616"/>
    </ligand>
</feature>
<dbReference type="GO" id="GO:0008289">
    <property type="term" value="F:lipid binding"/>
    <property type="evidence" value="ECO:0007669"/>
    <property type="project" value="UniProtKB-KW"/>
</dbReference>
<keyword evidence="15" id="KW-1185">Reference proteome</keyword>
<evidence type="ECO:0000256" key="8">
    <source>
        <dbReference type="HAMAP-Rule" id="MF_00377"/>
    </source>
</evidence>
<dbReference type="GO" id="GO:0005737">
    <property type="term" value="C:cytoplasm"/>
    <property type="evidence" value="ECO:0007669"/>
    <property type="project" value="UniProtKB-SubCell"/>
</dbReference>
<dbReference type="GO" id="GO:0006275">
    <property type="term" value="P:regulation of DNA replication"/>
    <property type="evidence" value="ECO:0007669"/>
    <property type="project" value="UniProtKB-UniRule"/>
</dbReference>
<dbReference type="FunFam" id="1.10.8.60:FF:000003">
    <property type="entry name" value="Chromosomal replication initiator protein DnaA"/>
    <property type="match status" value="1"/>
</dbReference>
<organism evidence="14 15">
    <name type="scientific">Enterococcus florum</name>
    <dbReference type="NCBI Taxonomy" id="2480627"/>
    <lineage>
        <taxon>Bacteria</taxon>
        <taxon>Bacillati</taxon>
        <taxon>Bacillota</taxon>
        <taxon>Bacilli</taxon>
        <taxon>Lactobacillales</taxon>
        <taxon>Enterococcaceae</taxon>
        <taxon>Enterococcus</taxon>
    </lineage>
</organism>
<comment type="similarity">
    <text evidence="1 8 11">Belongs to the DnaA family.</text>
</comment>
<dbReference type="InterPro" id="IPR038454">
    <property type="entry name" value="DnaA_N_sf"/>
</dbReference>
<comment type="caution">
    <text evidence="8">Lacks conserved residue(s) required for the propagation of feature annotation.</text>
</comment>
<dbReference type="GO" id="GO:0005524">
    <property type="term" value="F:ATP binding"/>
    <property type="evidence" value="ECO:0007669"/>
    <property type="project" value="UniProtKB-UniRule"/>
</dbReference>
<dbReference type="FunFam" id="1.10.1750.10:FF:000002">
    <property type="entry name" value="Chromosomal replication initiator protein DnaA"/>
    <property type="match status" value="1"/>
</dbReference>
<dbReference type="InterPro" id="IPR027417">
    <property type="entry name" value="P-loop_NTPase"/>
</dbReference>
<evidence type="ECO:0000256" key="5">
    <source>
        <dbReference type="ARBA" id="ARBA00022840"/>
    </source>
</evidence>
<evidence type="ECO:0000256" key="1">
    <source>
        <dbReference type="ARBA" id="ARBA00006583"/>
    </source>
</evidence>
<keyword evidence="7 8" id="KW-0238">DNA-binding</keyword>
<dbReference type="SUPFAM" id="SSF52540">
    <property type="entry name" value="P-loop containing nucleoside triphosphate hydrolases"/>
    <property type="match status" value="1"/>
</dbReference>
<dbReference type="InterPro" id="IPR020591">
    <property type="entry name" value="Chromosome_initiator_DnaA-like"/>
</dbReference>
<protein>
    <recommendedName>
        <fullName evidence="8 9">Chromosomal replication initiator protein DnaA</fullName>
    </recommendedName>
</protein>
<comment type="domain">
    <text evidence="8">Domain I is involved in oligomerization and binding regulators, domain II is flexibile and of varying length in different bacteria, domain III forms the AAA+ region, while domain IV binds dsDNA.</text>
</comment>
<accession>A0A4P5PFX4</accession>
<keyword evidence="6 8" id="KW-0446">Lipid-binding</keyword>
<keyword evidence="3 8" id="KW-0235">DNA replication</keyword>
<dbReference type="SMART" id="SM00760">
    <property type="entry name" value="Bac_DnaA_C"/>
    <property type="match status" value="1"/>
</dbReference>
<comment type="function">
    <text evidence="8 10">Plays an essential role in the initiation and regulation of chromosomal replication. ATP-DnaA binds to the origin of replication (oriC) to initiate formation of the DNA replication initiation complex once per cell cycle. Binds the DnaA box (a 9 base pair repeat at the origin) and separates the double-stranded (ds)DNA. Forms a right-handed helical filament on oriC DNA; dsDNA binds to the exterior of the filament while single-stranded (ss)DNA is stabiized in the filament's interior. The ATP-DnaA-oriC complex binds and stabilizes one strand of the AT-rich DNA unwinding element (DUE), permitting loading of DNA polymerase. After initiation quickly degrades to an ADP-DnaA complex that is not apt for DNA replication. Binds acidic phospholipids.</text>
</comment>
<feature type="binding site" evidence="8">
    <location>
        <position position="153"/>
    </location>
    <ligand>
        <name>ATP</name>
        <dbReference type="ChEBI" id="CHEBI:30616"/>
    </ligand>
</feature>
<dbReference type="Proteomes" id="UP000290567">
    <property type="component" value="Unassembled WGS sequence"/>
</dbReference>
<evidence type="ECO:0000256" key="2">
    <source>
        <dbReference type="ARBA" id="ARBA00022490"/>
    </source>
</evidence>
<dbReference type="Gene3D" id="1.10.1750.10">
    <property type="match status" value="1"/>
</dbReference>
<evidence type="ECO:0000256" key="6">
    <source>
        <dbReference type="ARBA" id="ARBA00023121"/>
    </source>
</evidence>
<dbReference type="InterPro" id="IPR001957">
    <property type="entry name" value="Chromosome_initiator_DnaA"/>
</dbReference>
<feature type="binding site" evidence="8">
    <location>
        <position position="154"/>
    </location>
    <ligand>
        <name>ATP</name>
        <dbReference type="ChEBI" id="CHEBI:30616"/>
    </ligand>
</feature>
<dbReference type="InterPro" id="IPR013317">
    <property type="entry name" value="DnaA_dom"/>
</dbReference>
<dbReference type="FunFam" id="3.40.50.300:FF:000150">
    <property type="entry name" value="Chromosomal replication initiator protein DnaA"/>
    <property type="match status" value="1"/>
</dbReference>
<keyword evidence="2 8" id="KW-0963">Cytoplasm</keyword>